<evidence type="ECO:0000256" key="1">
    <source>
        <dbReference type="ARBA" id="ARBA00023125"/>
    </source>
</evidence>
<dbReference type="SMART" id="SM00530">
    <property type="entry name" value="HTH_XRE"/>
    <property type="match status" value="1"/>
</dbReference>
<dbReference type="InterPro" id="IPR010982">
    <property type="entry name" value="Lambda_DNA-bd_dom_sf"/>
</dbReference>
<dbReference type="AlphaFoldDB" id="A0A9D1CUE4"/>
<gene>
    <name evidence="3" type="ORF">IAD32_05250</name>
</gene>
<dbReference type="EMBL" id="DVFW01000026">
    <property type="protein sequence ID" value="HIQ80676.1"/>
    <property type="molecule type" value="Genomic_DNA"/>
</dbReference>
<accession>A0A9D1CUE4</accession>
<dbReference type="Proteomes" id="UP000886787">
    <property type="component" value="Unassembled WGS sequence"/>
</dbReference>
<dbReference type="Pfam" id="PF12844">
    <property type="entry name" value="HTH_19"/>
    <property type="match status" value="1"/>
</dbReference>
<dbReference type="CDD" id="cd00093">
    <property type="entry name" value="HTH_XRE"/>
    <property type="match status" value="1"/>
</dbReference>
<sequence length="110" mass="12901">MDKNFIRERITALRLKKGISEYKMSYDLGHSKNYINNIMNNDTLPALSELLYICEYFGISVSDFFEEEVENPVLVRKVTALAKELKEEDLNAVITVMEQLLKKKEQRQPR</sequence>
<dbReference type="GO" id="GO:0003700">
    <property type="term" value="F:DNA-binding transcription factor activity"/>
    <property type="evidence" value="ECO:0007669"/>
    <property type="project" value="TreeGrafter"/>
</dbReference>
<reference evidence="3" key="1">
    <citation type="submission" date="2020-10" db="EMBL/GenBank/DDBJ databases">
        <authorList>
            <person name="Gilroy R."/>
        </authorList>
    </citation>
    <scope>NUCLEOTIDE SEQUENCE</scope>
    <source>
        <strain evidence="3">ChiSjej1B19-3389</strain>
    </source>
</reference>
<dbReference type="InterPro" id="IPR001387">
    <property type="entry name" value="Cro/C1-type_HTH"/>
</dbReference>
<name>A0A9D1CUE4_9FIRM</name>
<dbReference type="PANTHER" id="PTHR46797">
    <property type="entry name" value="HTH-TYPE TRANSCRIPTIONAL REGULATOR"/>
    <property type="match status" value="1"/>
</dbReference>
<proteinExistence type="predicted"/>
<evidence type="ECO:0000313" key="4">
    <source>
        <dbReference type="Proteomes" id="UP000886787"/>
    </source>
</evidence>
<evidence type="ECO:0000259" key="2">
    <source>
        <dbReference type="PROSITE" id="PS50943"/>
    </source>
</evidence>
<protein>
    <submittedName>
        <fullName evidence="3">Helix-turn-helix transcriptional regulator</fullName>
    </submittedName>
</protein>
<dbReference type="PROSITE" id="PS50943">
    <property type="entry name" value="HTH_CROC1"/>
    <property type="match status" value="1"/>
</dbReference>
<dbReference type="GO" id="GO:0003677">
    <property type="term" value="F:DNA binding"/>
    <property type="evidence" value="ECO:0007669"/>
    <property type="project" value="UniProtKB-KW"/>
</dbReference>
<keyword evidence="1" id="KW-0238">DNA-binding</keyword>
<dbReference type="GO" id="GO:0005829">
    <property type="term" value="C:cytosol"/>
    <property type="evidence" value="ECO:0007669"/>
    <property type="project" value="TreeGrafter"/>
</dbReference>
<dbReference type="SUPFAM" id="SSF47413">
    <property type="entry name" value="lambda repressor-like DNA-binding domains"/>
    <property type="match status" value="1"/>
</dbReference>
<dbReference type="InterPro" id="IPR050807">
    <property type="entry name" value="TransReg_Diox_bact_type"/>
</dbReference>
<feature type="domain" description="HTH cro/C1-type" evidence="2">
    <location>
        <begin position="10"/>
        <end position="64"/>
    </location>
</feature>
<dbReference type="PANTHER" id="PTHR46797:SF2">
    <property type="entry name" value="TRANSCRIPTIONAL REGULATOR"/>
    <property type="match status" value="1"/>
</dbReference>
<dbReference type="Gene3D" id="1.10.260.40">
    <property type="entry name" value="lambda repressor-like DNA-binding domains"/>
    <property type="match status" value="1"/>
</dbReference>
<organism evidence="3 4">
    <name type="scientific">Candidatus Scatavimonas merdigallinarum</name>
    <dbReference type="NCBI Taxonomy" id="2840914"/>
    <lineage>
        <taxon>Bacteria</taxon>
        <taxon>Bacillati</taxon>
        <taxon>Bacillota</taxon>
        <taxon>Clostridia</taxon>
        <taxon>Eubacteriales</taxon>
        <taxon>Oscillospiraceae</taxon>
        <taxon>Oscillospiraceae incertae sedis</taxon>
        <taxon>Candidatus Scatavimonas</taxon>
    </lineage>
</organism>
<comment type="caution">
    <text evidence="3">The sequence shown here is derived from an EMBL/GenBank/DDBJ whole genome shotgun (WGS) entry which is preliminary data.</text>
</comment>
<reference evidence="3" key="2">
    <citation type="journal article" date="2021" name="PeerJ">
        <title>Extensive microbial diversity within the chicken gut microbiome revealed by metagenomics and culture.</title>
        <authorList>
            <person name="Gilroy R."/>
            <person name="Ravi A."/>
            <person name="Getino M."/>
            <person name="Pursley I."/>
            <person name="Horton D.L."/>
            <person name="Alikhan N.F."/>
            <person name="Baker D."/>
            <person name="Gharbi K."/>
            <person name="Hall N."/>
            <person name="Watson M."/>
            <person name="Adriaenssens E.M."/>
            <person name="Foster-Nyarko E."/>
            <person name="Jarju S."/>
            <person name="Secka A."/>
            <person name="Antonio M."/>
            <person name="Oren A."/>
            <person name="Chaudhuri R.R."/>
            <person name="La Ragione R."/>
            <person name="Hildebrand F."/>
            <person name="Pallen M.J."/>
        </authorList>
    </citation>
    <scope>NUCLEOTIDE SEQUENCE</scope>
    <source>
        <strain evidence="3">ChiSjej1B19-3389</strain>
    </source>
</reference>
<evidence type="ECO:0000313" key="3">
    <source>
        <dbReference type="EMBL" id="HIQ80676.1"/>
    </source>
</evidence>